<evidence type="ECO:0000313" key="5">
    <source>
        <dbReference type="EMBL" id="TEU30745.1"/>
    </source>
</evidence>
<evidence type="ECO:0000313" key="6">
    <source>
        <dbReference type="Proteomes" id="UP000297834"/>
    </source>
</evidence>
<dbReference type="InterPro" id="IPR029068">
    <property type="entry name" value="Glyas_Bleomycin-R_OHBP_Dase"/>
</dbReference>
<dbReference type="Gene3D" id="3.10.180.10">
    <property type="entry name" value="2,3-Dihydroxybiphenyl 1,2-Dioxygenase, domain 1"/>
    <property type="match status" value="1"/>
</dbReference>
<comment type="similarity">
    <text evidence="1">Belongs to the bleomycin resistance protein family.</text>
</comment>
<evidence type="ECO:0000259" key="4">
    <source>
        <dbReference type="PROSITE" id="PS51819"/>
    </source>
</evidence>
<keyword evidence="3" id="KW-0046">Antibiotic resistance</keyword>
<dbReference type="GO" id="GO:0046677">
    <property type="term" value="P:response to antibiotic"/>
    <property type="evidence" value="ECO:0007669"/>
    <property type="project" value="UniProtKB-KW"/>
</dbReference>
<reference evidence="5 6" key="1">
    <citation type="submission" date="2019-03" db="EMBL/GenBank/DDBJ databases">
        <title>Alkanindiges illinoisensis: a potential pathogenic isolated from ascites of a gastric cancer patient with abdominal metastasis.</title>
        <authorList>
            <person name="Hu X."/>
            <person name="Yang B."/>
            <person name="Yan X."/>
            <person name="Lin L."/>
            <person name="Zhao H."/>
            <person name="Zhou F."/>
            <person name="Su B."/>
            <person name="Chen J."/>
            <person name="Rui Y."/>
            <person name="Wang Q."/>
            <person name="Zheng L."/>
        </authorList>
    </citation>
    <scope>NUCLEOTIDE SEQUENCE [LARGE SCALE GENOMIC DNA]</scope>
    <source>
        <strain evidence="5 6">NFYY 23406</strain>
    </source>
</reference>
<comment type="caution">
    <text evidence="5">The sequence shown here is derived from an EMBL/GenBank/DDBJ whole genome shotgun (WGS) entry which is preliminary data.</text>
</comment>
<evidence type="ECO:0000256" key="1">
    <source>
        <dbReference type="ARBA" id="ARBA00011051"/>
    </source>
</evidence>
<dbReference type="RefSeq" id="WP_134243114.1">
    <property type="nucleotide sequence ID" value="NZ_SNTY01000005.1"/>
</dbReference>
<gene>
    <name evidence="5" type="ORF">E2B99_00830</name>
</gene>
<protein>
    <recommendedName>
        <fullName evidence="2">Bleomycin resistance protein</fullName>
    </recommendedName>
</protein>
<dbReference type="InterPro" id="IPR037523">
    <property type="entry name" value="VOC_core"/>
</dbReference>
<organism evidence="5 6">
    <name type="scientific">Alkanindiges illinoisensis</name>
    <dbReference type="NCBI Taxonomy" id="197183"/>
    <lineage>
        <taxon>Bacteria</taxon>
        <taxon>Pseudomonadati</taxon>
        <taxon>Pseudomonadota</taxon>
        <taxon>Gammaproteobacteria</taxon>
        <taxon>Moraxellales</taxon>
        <taxon>Moraxellaceae</taxon>
        <taxon>Alkanindiges</taxon>
    </lineage>
</organism>
<dbReference type="SUPFAM" id="SSF54593">
    <property type="entry name" value="Glyoxalase/Bleomycin resistance protein/Dihydroxybiphenyl dioxygenase"/>
    <property type="match status" value="1"/>
</dbReference>
<dbReference type="Proteomes" id="UP000297834">
    <property type="component" value="Unassembled WGS sequence"/>
</dbReference>
<sequence>MTLQTIVPILRIFNVEKASEFYLDFLGFQLDWQHRFGDNYPLYLQVSREQCILHLSEHHGDASPGSSIRIHCTDIQQYHQLLQAKDYQFAKPEIQQTPWDTEEFQLTDPFYNRLVFWQDISK</sequence>
<dbReference type="EMBL" id="SNTY01000005">
    <property type="protein sequence ID" value="TEU30745.1"/>
    <property type="molecule type" value="Genomic_DNA"/>
</dbReference>
<dbReference type="STRING" id="1120977.GCA_000619845_01045"/>
<evidence type="ECO:0000256" key="2">
    <source>
        <dbReference type="ARBA" id="ARBA00021572"/>
    </source>
</evidence>
<keyword evidence="6" id="KW-1185">Reference proteome</keyword>
<proteinExistence type="inferred from homology"/>
<dbReference type="Pfam" id="PF19581">
    <property type="entry name" value="Glyoxalase_7"/>
    <property type="match status" value="1"/>
</dbReference>
<dbReference type="OrthoDB" id="9803104at2"/>
<accession>A0A4Y7XFV4</accession>
<feature type="domain" description="VOC" evidence="4">
    <location>
        <begin position="2"/>
        <end position="119"/>
    </location>
</feature>
<name>A0A4Y7XFV4_9GAMM</name>
<dbReference type="InterPro" id="IPR000335">
    <property type="entry name" value="Bleomycin-R"/>
</dbReference>
<evidence type="ECO:0000256" key="3">
    <source>
        <dbReference type="ARBA" id="ARBA00023251"/>
    </source>
</evidence>
<dbReference type="CDD" id="cd08349">
    <property type="entry name" value="BLMA_like"/>
    <property type="match status" value="1"/>
</dbReference>
<dbReference type="AlphaFoldDB" id="A0A4Y7XFV4"/>
<dbReference type="PROSITE" id="PS51819">
    <property type="entry name" value="VOC"/>
    <property type="match status" value="1"/>
</dbReference>